<evidence type="ECO:0000256" key="2">
    <source>
        <dbReference type="ARBA" id="ARBA00023043"/>
    </source>
</evidence>
<feature type="repeat" description="ANK" evidence="3">
    <location>
        <begin position="109"/>
        <end position="141"/>
    </location>
</feature>
<dbReference type="InterPro" id="IPR036770">
    <property type="entry name" value="Ankyrin_rpt-contain_sf"/>
</dbReference>
<dbReference type="Proteomes" id="UP000243629">
    <property type="component" value="Unassembled WGS sequence"/>
</dbReference>
<dbReference type="AlphaFoldDB" id="A0A1I4QBJ9"/>
<dbReference type="EMBL" id="FOUI01000004">
    <property type="protein sequence ID" value="SFM37427.1"/>
    <property type="molecule type" value="Genomic_DNA"/>
</dbReference>
<dbReference type="PROSITE" id="PS50297">
    <property type="entry name" value="ANK_REP_REGION"/>
    <property type="match status" value="3"/>
</dbReference>
<dbReference type="SMART" id="SM00248">
    <property type="entry name" value="ANK"/>
    <property type="match status" value="4"/>
</dbReference>
<dbReference type="SUPFAM" id="SSF48403">
    <property type="entry name" value="Ankyrin repeat"/>
    <property type="match status" value="1"/>
</dbReference>
<protein>
    <submittedName>
        <fullName evidence="5">Ankyrin repeat-containing protein</fullName>
    </submittedName>
</protein>
<dbReference type="Pfam" id="PF12796">
    <property type="entry name" value="Ank_2"/>
    <property type="match status" value="1"/>
</dbReference>
<feature type="repeat" description="ANK" evidence="3">
    <location>
        <begin position="76"/>
        <end position="108"/>
    </location>
</feature>
<keyword evidence="4" id="KW-1133">Transmembrane helix</keyword>
<dbReference type="Gene3D" id="1.25.40.20">
    <property type="entry name" value="Ankyrin repeat-containing domain"/>
    <property type="match status" value="2"/>
</dbReference>
<evidence type="ECO:0000256" key="1">
    <source>
        <dbReference type="ARBA" id="ARBA00022737"/>
    </source>
</evidence>
<keyword evidence="4" id="KW-0812">Transmembrane</keyword>
<sequence>MSATLFARFPRLIGTLCAVSLILVMYLLYLLLDPHQRSARETRAAAVMLEAAARGDTHEVTRALDRGLSVNSTNDCGWSALMQAAAHGHPDTLEALLARGAALELRDQAGYSALMLAVVNDQQQITAMLLGAGANPQLADTENGWTALIWAARNGNLSIVEQLLQAGANPQQPASDGRTAIDWAREASQADLFNRLQSALENRPATSLP</sequence>
<dbReference type="PANTHER" id="PTHR24171">
    <property type="entry name" value="ANKYRIN REPEAT DOMAIN-CONTAINING PROTEIN 39-RELATED"/>
    <property type="match status" value="1"/>
</dbReference>
<evidence type="ECO:0000313" key="5">
    <source>
        <dbReference type="EMBL" id="SFM37427.1"/>
    </source>
</evidence>
<gene>
    <name evidence="5" type="ORF">SAMN05216217_10472</name>
</gene>
<name>A0A1I4QBJ9_9GAMM</name>
<keyword evidence="1" id="KW-0677">Repeat</keyword>
<dbReference type="InterPro" id="IPR002110">
    <property type="entry name" value="Ankyrin_rpt"/>
</dbReference>
<accession>A0A1I4QBJ9</accession>
<dbReference type="RefSeq" id="WP_093473852.1">
    <property type="nucleotide sequence ID" value="NZ_FOUI01000004.1"/>
</dbReference>
<feature type="repeat" description="ANK" evidence="3">
    <location>
        <begin position="143"/>
        <end position="175"/>
    </location>
</feature>
<reference evidence="6" key="1">
    <citation type="submission" date="2016-10" db="EMBL/GenBank/DDBJ databases">
        <authorList>
            <person name="Varghese N."/>
            <person name="Submissions S."/>
        </authorList>
    </citation>
    <scope>NUCLEOTIDE SEQUENCE [LARGE SCALE GENOMIC DNA]</scope>
    <source>
        <strain evidence="6">DSM 24213</strain>
    </source>
</reference>
<keyword evidence="4" id="KW-0472">Membrane</keyword>
<dbReference type="GO" id="GO:0004842">
    <property type="term" value="F:ubiquitin-protein transferase activity"/>
    <property type="evidence" value="ECO:0007669"/>
    <property type="project" value="TreeGrafter"/>
</dbReference>
<evidence type="ECO:0000256" key="4">
    <source>
        <dbReference type="SAM" id="Phobius"/>
    </source>
</evidence>
<dbReference type="Pfam" id="PF00023">
    <property type="entry name" value="Ank"/>
    <property type="match status" value="1"/>
</dbReference>
<dbReference type="GO" id="GO:0085020">
    <property type="term" value="P:protein K6-linked ubiquitination"/>
    <property type="evidence" value="ECO:0007669"/>
    <property type="project" value="TreeGrafter"/>
</dbReference>
<dbReference type="PROSITE" id="PS50088">
    <property type="entry name" value="ANK_REPEAT"/>
    <property type="match status" value="3"/>
</dbReference>
<evidence type="ECO:0000256" key="3">
    <source>
        <dbReference type="PROSITE-ProRule" id="PRU00023"/>
    </source>
</evidence>
<keyword evidence="2 3" id="KW-0040">ANK repeat</keyword>
<dbReference type="STRING" id="1720063.SAMN05216217_10472"/>
<organism evidence="5 6">
    <name type="scientific">Halopseudomonas yangmingensis</name>
    <dbReference type="NCBI Taxonomy" id="1720063"/>
    <lineage>
        <taxon>Bacteria</taxon>
        <taxon>Pseudomonadati</taxon>
        <taxon>Pseudomonadota</taxon>
        <taxon>Gammaproteobacteria</taxon>
        <taxon>Pseudomonadales</taxon>
        <taxon>Pseudomonadaceae</taxon>
        <taxon>Halopseudomonas</taxon>
    </lineage>
</organism>
<evidence type="ECO:0000313" key="6">
    <source>
        <dbReference type="Proteomes" id="UP000243629"/>
    </source>
</evidence>
<dbReference type="PANTHER" id="PTHR24171:SF8">
    <property type="entry name" value="BRCA1-ASSOCIATED RING DOMAIN PROTEIN 1"/>
    <property type="match status" value="1"/>
</dbReference>
<dbReference type="OrthoDB" id="9812708at2"/>
<feature type="transmembrane region" description="Helical" evidence="4">
    <location>
        <begin position="12"/>
        <end position="32"/>
    </location>
</feature>
<proteinExistence type="predicted"/>
<keyword evidence="6" id="KW-1185">Reference proteome</keyword>